<dbReference type="Gene3D" id="3.30.420.380">
    <property type="match status" value="1"/>
</dbReference>
<evidence type="ECO:0000313" key="4">
    <source>
        <dbReference type="Proteomes" id="UP001595791"/>
    </source>
</evidence>
<reference evidence="4" key="1">
    <citation type="journal article" date="2019" name="Int. J. Syst. Evol. Microbiol.">
        <title>The Global Catalogue of Microorganisms (GCM) 10K type strain sequencing project: providing services to taxonomists for standard genome sequencing and annotation.</title>
        <authorList>
            <consortium name="The Broad Institute Genomics Platform"/>
            <consortium name="The Broad Institute Genome Sequencing Center for Infectious Disease"/>
            <person name="Wu L."/>
            <person name="Ma J."/>
        </authorList>
    </citation>
    <scope>NUCLEOTIDE SEQUENCE [LARGE SCALE GENOMIC DNA]</scope>
    <source>
        <strain evidence="4">LMG 29894</strain>
    </source>
</reference>
<gene>
    <name evidence="3" type="primary">gspL</name>
    <name evidence="3" type="ORF">ACFOW7_09590</name>
</gene>
<dbReference type="RefSeq" id="WP_378163528.1">
    <property type="nucleotide sequence ID" value="NZ_JBHSBU010000001.1"/>
</dbReference>
<keyword evidence="4" id="KW-1185">Reference proteome</keyword>
<dbReference type="InterPro" id="IPR043129">
    <property type="entry name" value="ATPase_NBD"/>
</dbReference>
<accession>A0ABV8MQK0</accession>
<dbReference type="PIRSF" id="PIRSF015761">
    <property type="entry name" value="Protein_L"/>
    <property type="match status" value="1"/>
</dbReference>
<dbReference type="NCBIfam" id="TIGR01709">
    <property type="entry name" value="typeII_sec_gspL"/>
    <property type="match status" value="1"/>
</dbReference>
<dbReference type="InterPro" id="IPR007812">
    <property type="entry name" value="T2SS_protein-GspL"/>
</dbReference>
<evidence type="ECO:0000259" key="2">
    <source>
        <dbReference type="Pfam" id="PF05134"/>
    </source>
</evidence>
<dbReference type="InterPro" id="IPR024230">
    <property type="entry name" value="GspL_cyto_dom"/>
</dbReference>
<dbReference type="CDD" id="cd24017">
    <property type="entry name" value="ASKHA_T2SSL_N"/>
    <property type="match status" value="1"/>
</dbReference>
<sequence>MSTLRVFLAENALLPAPNTVVEWRLFDANRGAHGRDALSALPRASRIELFIPASCILLSRVTLPPGGRRQARKLLTHALDNQLLGDGEDQHLAWSADGDTYQVAVIERALLDAIVEAGRQAGVTFHAIYSVADLLPDAYDTLSWFGHGWASRQGCDSVWLDAANPAEPPAFIPTLSALTLRLDGRLDLDTRYWQDRLQRPVERVDCDPLTQPLRPDAVNLLQGEFARGAELDLDWSRLRPTALLAGVAALLWLGSWFGGWMAMRNEAQALRHDMNSAFSTAFPGTPIVDAKLQLAAKLKERKPDQPSTIDDNFAKLERLAPRLPGAGGAKLLGFELDGDTLVVHYQTKPENLPALTQALSAGARVENSRSNPPDRVQLTLKPL</sequence>
<feature type="domain" description="GspL cytoplasmic actin-ATPase-like" evidence="2">
    <location>
        <begin position="33"/>
        <end position="162"/>
    </location>
</feature>
<dbReference type="Pfam" id="PF05134">
    <property type="entry name" value="T2SSL"/>
    <property type="match status" value="1"/>
</dbReference>
<evidence type="ECO:0000256" key="1">
    <source>
        <dbReference type="SAM" id="MobiDB-lite"/>
    </source>
</evidence>
<comment type="caution">
    <text evidence="3">The sequence shown here is derived from an EMBL/GenBank/DDBJ whole genome shotgun (WGS) entry which is preliminary data.</text>
</comment>
<name>A0ABV8MQK0_9NEIS</name>
<proteinExistence type="predicted"/>
<dbReference type="EMBL" id="JBHSBU010000001">
    <property type="protein sequence ID" value="MFC4159599.1"/>
    <property type="molecule type" value="Genomic_DNA"/>
</dbReference>
<evidence type="ECO:0000313" key="3">
    <source>
        <dbReference type="EMBL" id="MFC4159599.1"/>
    </source>
</evidence>
<dbReference type="Proteomes" id="UP001595791">
    <property type="component" value="Unassembled WGS sequence"/>
</dbReference>
<dbReference type="SUPFAM" id="SSF53067">
    <property type="entry name" value="Actin-like ATPase domain"/>
    <property type="match status" value="1"/>
</dbReference>
<protein>
    <submittedName>
        <fullName evidence="3">Type II secretion system protein GspL</fullName>
    </submittedName>
</protein>
<organism evidence="3 4">
    <name type="scientific">Chitinimonas lacunae</name>
    <dbReference type="NCBI Taxonomy" id="1963018"/>
    <lineage>
        <taxon>Bacteria</taxon>
        <taxon>Pseudomonadati</taxon>
        <taxon>Pseudomonadota</taxon>
        <taxon>Betaproteobacteria</taxon>
        <taxon>Neisseriales</taxon>
        <taxon>Chitinibacteraceae</taxon>
        <taxon>Chitinimonas</taxon>
    </lineage>
</organism>
<feature type="region of interest" description="Disordered" evidence="1">
    <location>
        <begin position="363"/>
        <end position="383"/>
    </location>
</feature>